<name>A0A833P9X4_ACIBZ</name>
<dbReference type="GO" id="GO:0003824">
    <property type="term" value="F:catalytic activity"/>
    <property type="evidence" value="ECO:0007669"/>
    <property type="project" value="InterPro"/>
</dbReference>
<dbReference type="InterPro" id="IPR043502">
    <property type="entry name" value="DNA/RNA_pol_sf"/>
</dbReference>
<dbReference type="CDD" id="cd01650">
    <property type="entry name" value="RT_nLTR_like"/>
    <property type="match status" value="1"/>
</dbReference>
<dbReference type="Pfam" id="PF00078">
    <property type="entry name" value="RVT_1"/>
    <property type="match status" value="1"/>
</dbReference>
<dbReference type="EMBL" id="WNDP01000317">
    <property type="protein sequence ID" value="KAF1010546.1"/>
    <property type="molecule type" value="Genomic_DNA"/>
</dbReference>
<dbReference type="Gene3D" id="3.60.10.10">
    <property type="entry name" value="Endonuclease/exonuclease/phosphatase"/>
    <property type="match status" value="1"/>
</dbReference>
<dbReference type="PANTHER" id="PTHR47027:SF30">
    <property type="entry name" value="THAP-TYPE DOMAIN-CONTAINING PROTEIN"/>
    <property type="match status" value="1"/>
</dbReference>
<dbReference type="Pfam" id="PF14529">
    <property type="entry name" value="Exo_endo_phos_2"/>
    <property type="match status" value="1"/>
</dbReference>
<dbReference type="PANTHER" id="PTHR47027">
    <property type="entry name" value="REVERSE TRANSCRIPTASE DOMAIN-CONTAINING PROTEIN"/>
    <property type="match status" value="1"/>
</dbReference>
<accession>A0A833P9X4</accession>
<evidence type="ECO:0000313" key="2">
    <source>
        <dbReference type="EMBL" id="KAF1010546.1"/>
    </source>
</evidence>
<reference evidence="3" key="1">
    <citation type="journal article" date="2020" name="MBio">
        <title>Horizontal gene transfer to a defensive symbiont with a reduced genome amongst a multipartite beetle microbiome.</title>
        <authorList>
            <person name="Waterworth S.C."/>
            <person name="Florez L.V."/>
            <person name="Rees E.R."/>
            <person name="Hertweck C."/>
            <person name="Kaltenpoth M."/>
            <person name="Kwan J.C."/>
        </authorList>
    </citation>
    <scope>NUCLEOTIDE SEQUENCE [LARGE SCALE GENOMIC DNA]</scope>
</reference>
<proteinExistence type="predicted"/>
<comment type="caution">
    <text evidence="2">The sequence shown here is derived from an EMBL/GenBank/DDBJ whole genome shotgun (WGS) entry which is preliminary data.</text>
</comment>
<evidence type="ECO:0000259" key="1">
    <source>
        <dbReference type="PROSITE" id="PS50878"/>
    </source>
</evidence>
<dbReference type="SUPFAM" id="SSF56219">
    <property type="entry name" value="DNase I-like"/>
    <property type="match status" value="1"/>
</dbReference>
<dbReference type="InterPro" id="IPR000477">
    <property type="entry name" value="RT_dom"/>
</dbReference>
<dbReference type="SUPFAM" id="SSF56672">
    <property type="entry name" value="DNA/RNA polymerases"/>
    <property type="match status" value="1"/>
</dbReference>
<dbReference type="InterPro" id="IPR043128">
    <property type="entry name" value="Rev_trsase/Diguanyl_cyclase"/>
</dbReference>
<feature type="domain" description="Reverse transcriptase" evidence="1">
    <location>
        <begin position="412"/>
        <end position="684"/>
    </location>
</feature>
<dbReference type="Proteomes" id="UP000490535">
    <property type="component" value="Unassembled WGS sequence"/>
</dbReference>
<protein>
    <recommendedName>
        <fullName evidence="1">Reverse transcriptase domain-containing protein</fullName>
    </recommendedName>
</protein>
<dbReference type="Gene3D" id="3.30.70.270">
    <property type="match status" value="1"/>
</dbReference>
<organism evidence="2 3">
    <name type="scientific">Acinetobacter bereziniae</name>
    <name type="common">Acinetobacter genomosp. 10</name>
    <dbReference type="NCBI Taxonomy" id="106648"/>
    <lineage>
        <taxon>Bacteria</taxon>
        <taxon>Pseudomonadati</taxon>
        <taxon>Pseudomonadota</taxon>
        <taxon>Gammaproteobacteria</taxon>
        <taxon>Moraxellales</taxon>
        <taxon>Moraxellaceae</taxon>
        <taxon>Acinetobacter</taxon>
    </lineage>
</organism>
<sequence>MAAYAPTNGDLECDEFWSELREVLDECKPGERIILLGDLNSWVGVRRSATDKVVGPYGDVSVNENGDQMLNVCTEKGLFISNTWFKHKLIHMYTWHRGDSKSLIDFVVYDERLRKLVKDTRAMRGSECGSDHYLVVSKVALGRKWKYEKKSEVKLTRVKVERLQEKEVQAKYEVKVNEEFRASLKEWKELIRCKDVDGAWEMVKKVIVGKAQEVCGVARVGGMKKDAWWNDDVKAAVGEKKEAYKRMIATKDVDERKVMSEEYRRKKTDAKVIVRESKDAIRKKEGERMQADFEGNKKLFWKWVKRAKGTKESLNGVCKENGEMVWNEIEVRRRWKEYFEELYGKEVADEATKKTVENGCLKEIETITEDEVMKAIRSLRNGKAAGNDGVTGEMLKYGGDLLRELMSELYNVCAQSARVPDDWKCAVLVPLYKGKGKRSECKNYRAISLLSVAGKVFGRILIDRVREVTECRIWDVQGGFMPGRGCVDQIFTLQQVLEKCMHVRKKVYCAFVDLEKAYDNVNRSKLWQTLAEYGVDEPTLNVLKEIYNGSKACVRVNGTLSDWFEVQQGVRQGCVMSPWLFNVFIDKCVRDACFDARGVKVGSVDVKVLLYADDAVLVAEDPNELQGMMQKLGESAKKMDLKINASKTKVVVFDREGTEEECKVTLNGEELEQVKEFAYLGRMFVKDGNLDGEIERRVKAGRKASGSLWSVAKNENVSAEAKVAVYKSVVLPTLLYGSESWVCKAQHMSKINAVGMDFLRSVCGKTRMDRVRNEWVRKECGVRLSVSDVYERTVLRWFGHVERMSSNRVAKQVYMGQVNGKLGRGRPRKRWLDRVTEMVKARKIRSCKNKRSCQRIYVDLLEAKELCKDRVVWRKLVKETKREGENEVPTPSVGMA</sequence>
<evidence type="ECO:0000313" key="3">
    <source>
        <dbReference type="Proteomes" id="UP000490535"/>
    </source>
</evidence>
<dbReference type="AlphaFoldDB" id="A0A833P9X4"/>
<gene>
    <name evidence="2" type="ORF">GAK29_05048</name>
</gene>
<dbReference type="InterPro" id="IPR005135">
    <property type="entry name" value="Endo/exonuclease/phosphatase"/>
</dbReference>
<dbReference type="PROSITE" id="PS50878">
    <property type="entry name" value="RT_POL"/>
    <property type="match status" value="1"/>
</dbReference>
<dbReference type="InterPro" id="IPR036691">
    <property type="entry name" value="Endo/exonu/phosph_ase_sf"/>
</dbReference>